<feature type="region of interest" description="Disordered" evidence="1">
    <location>
        <begin position="480"/>
        <end position="625"/>
    </location>
</feature>
<feature type="compositionally biased region" description="Polar residues" evidence="1">
    <location>
        <begin position="1"/>
        <end position="20"/>
    </location>
</feature>
<dbReference type="InParanoid" id="A0A4Q1BIM8"/>
<feature type="compositionally biased region" description="Polar residues" evidence="1">
    <location>
        <begin position="489"/>
        <end position="499"/>
    </location>
</feature>
<gene>
    <name evidence="2" type="ORF">M231_05239</name>
</gene>
<keyword evidence="3" id="KW-1185">Reference proteome</keyword>
<comment type="caution">
    <text evidence="2">The sequence shown here is derived from an EMBL/GenBank/DDBJ whole genome shotgun (WGS) entry which is preliminary data.</text>
</comment>
<evidence type="ECO:0000313" key="2">
    <source>
        <dbReference type="EMBL" id="RXK37518.1"/>
    </source>
</evidence>
<sequence>MTTQPTGSLFASDYTLTVPSSPIPARRPQLHPSSSSKVGLPTPSPERKGLDVVFHADGLALSPGTKHLTASLHSSHSGHSSHVGLITPPISPMSEMPPLSPGAIYSGHSPRHYFPSQLSHLREEENLEEEESDHSRDGEVDPLDVEWAGPLKGTKISGDKYKDYDSCMEGAFGHAVKASTYSVGSDKAHHHLSRADELFVRGLHLQPMAPRAMLGRANLLMKLAQDYQPPRLSIVSLQEAIALLRELTNRLAPRSIVARESLAQSCALLSITLQEVDDAADDEQKLWDGPVGQLAREALQAMEDVAADRMDRVRDMGQKEATEASPCMAEMFLALSTAAIRVSSFSPDLGNVDLHVELSEKALDQASNMATVASSSRVLSSSATTSLVTRVQLASGRSSLERLRHTFVLGVDLDEDDFRSLMADMSMLATECRERAAKHKGYKAAAAATLAWEAVQQYADAKVLYASLLRMVWRKRRPRRNINGDRSGRTSLSSAGTSSGRKHSGRSETIHEEDEEGEAQGSVSSQGSRKSSKAPQLGSISENRRQSISSNGSRLSTGTPRKTSGLDVIPQREPLTSFSPKASRLASGSFSLPPSGRRESWLPTGTSEQNGRLRRQSSMSSPLVGPDGVTAWSRKASIISLVSDDEAQGLVSSLELAQTCWELLDGAVKQYKICLTLLGTSDLPSAHLAKARTDTLTAIAYCSMFQASLSGRLAVAAEKHTSLLVTAEVYATWAAREVGWSFLVEGTQEAALADRRTNSWRADEAGKRAVMLLVRVWWHRAVTTESMDVETKGAAKNAVERVVKRMKEREGVKDGDVVRFKSWLIRLEGELDAAELLFWKSVSRILRGGPGFVMS</sequence>
<dbReference type="EMBL" id="SDIL01000067">
    <property type="protein sequence ID" value="RXK37518.1"/>
    <property type="molecule type" value="Genomic_DNA"/>
</dbReference>
<name>A0A4Q1BIM8_TREME</name>
<dbReference type="VEuPathDB" id="FungiDB:TREMEDRAFT_56396"/>
<dbReference type="Proteomes" id="UP000289152">
    <property type="component" value="Unassembled WGS sequence"/>
</dbReference>
<evidence type="ECO:0000313" key="3">
    <source>
        <dbReference type="Proteomes" id="UP000289152"/>
    </source>
</evidence>
<proteinExistence type="predicted"/>
<accession>A0A4Q1BIM8</accession>
<protein>
    <submittedName>
        <fullName evidence="2">Uncharacterized protein</fullName>
    </submittedName>
</protein>
<evidence type="ECO:0000256" key="1">
    <source>
        <dbReference type="SAM" id="MobiDB-lite"/>
    </source>
</evidence>
<feature type="region of interest" description="Disordered" evidence="1">
    <location>
        <begin position="122"/>
        <end position="146"/>
    </location>
</feature>
<feature type="compositionally biased region" description="Polar residues" evidence="1">
    <location>
        <begin position="603"/>
        <end position="621"/>
    </location>
</feature>
<reference evidence="2 3" key="1">
    <citation type="submission" date="2016-06" db="EMBL/GenBank/DDBJ databases">
        <title>Evolution of pathogenesis and genome organization in the Tremellales.</title>
        <authorList>
            <person name="Cuomo C."/>
            <person name="Litvintseva A."/>
            <person name="Heitman J."/>
            <person name="Chen Y."/>
            <person name="Sun S."/>
            <person name="Springer D."/>
            <person name="Dromer F."/>
            <person name="Young S."/>
            <person name="Zeng Q."/>
            <person name="Chapman S."/>
            <person name="Gujja S."/>
            <person name="Saif S."/>
            <person name="Birren B."/>
        </authorList>
    </citation>
    <scope>NUCLEOTIDE SEQUENCE [LARGE SCALE GENOMIC DNA]</scope>
    <source>
        <strain evidence="2 3">ATCC 28783</strain>
    </source>
</reference>
<organism evidence="2 3">
    <name type="scientific">Tremella mesenterica</name>
    <name type="common">Jelly fungus</name>
    <dbReference type="NCBI Taxonomy" id="5217"/>
    <lineage>
        <taxon>Eukaryota</taxon>
        <taxon>Fungi</taxon>
        <taxon>Dikarya</taxon>
        <taxon>Basidiomycota</taxon>
        <taxon>Agaricomycotina</taxon>
        <taxon>Tremellomycetes</taxon>
        <taxon>Tremellales</taxon>
        <taxon>Tremellaceae</taxon>
        <taxon>Tremella</taxon>
    </lineage>
</organism>
<dbReference type="AlphaFoldDB" id="A0A4Q1BIM8"/>
<dbReference type="VEuPathDB" id="FungiDB:TREMEDRAFT_56395"/>
<dbReference type="OrthoDB" id="2586335at2759"/>
<feature type="compositionally biased region" description="Polar residues" evidence="1">
    <location>
        <begin position="574"/>
        <end position="592"/>
    </location>
</feature>
<feature type="compositionally biased region" description="Polar residues" evidence="1">
    <location>
        <begin position="538"/>
        <end position="562"/>
    </location>
</feature>
<feature type="compositionally biased region" description="Low complexity" evidence="1">
    <location>
        <begin position="520"/>
        <end position="529"/>
    </location>
</feature>
<feature type="region of interest" description="Disordered" evidence="1">
    <location>
        <begin position="1"/>
        <end position="47"/>
    </location>
</feature>